<dbReference type="AlphaFoldDB" id="A0A369K8H1"/>
<sequence>MLASELIWDETLAIYRLSNEKPSAIFRLRGNFIQASSSTRDTAFSSASSGMQQDNDVTAVLGLAIEPLQQVQAEIARLPSAVAKPAHPDPTVLAERIVKNLFNYVSGFVGGTGGVTPELAVPMRLIIRWYEMFINKVRVGGIGFLERGE</sequence>
<proteinExistence type="inferred from homology"/>
<name>A0A369K8H1_HYPMA</name>
<evidence type="ECO:0000259" key="2">
    <source>
        <dbReference type="Pfam" id="PF05603"/>
    </source>
</evidence>
<dbReference type="PANTHER" id="PTHR12925">
    <property type="entry name" value="HIKESHI FAMILY MEMBER"/>
    <property type="match status" value="1"/>
</dbReference>
<reference evidence="4" key="1">
    <citation type="submission" date="2018-04" db="EMBL/GenBank/DDBJ databases">
        <title>Whole genome sequencing of Hypsizygus marmoreus.</title>
        <authorList>
            <person name="Choi I.-G."/>
            <person name="Min B."/>
            <person name="Kim J.-G."/>
            <person name="Kim S."/>
            <person name="Oh Y.-L."/>
            <person name="Kong W.-S."/>
            <person name="Park H."/>
            <person name="Jeong J."/>
            <person name="Song E.-S."/>
        </authorList>
    </citation>
    <scope>NUCLEOTIDE SEQUENCE [LARGE SCALE GENOMIC DNA]</scope>
    <source>
        <strain evidence="4">51987-8</strain>
    </source>
</reference>
<dbReference type="Pfam" id="PF21057">
    <property type="entry name" value="Hikeshi-like_C"/>
    <property type="match status" value="1"/>
</dbReference>
<dbReference type="GO" id="GO:0005634">
    <property type="term" value="C:nucleus"/>
    <property type="evidence" value="ECO:0007669"/>
    <property type="project" value="TreeGrafter"/>
</dbReference>
<evidence type="ECO:0000313" key="4">
    <source>
        <dbReference type="EMBL" id="RDB28123.1"/>
    </source>
</evidence>
<comment type="caution">
    <text evidence="4">The sequence shown here is derived from an EMBL/GenBank/DDBJ whole genome shotgun (WGS) entry which is preliminary data.</text>
</comment>
<keyword evidence="5" id="KW-1185">Reference proteome</keyword>
<dbReference type="Pfam" id="PF05603">
    <property type="entry name" value="Hikeshi-like_N"/>
    <property type="match status" value="1"/>
</dbReference>
<protein>
    <submittedName>
        <fullName evidence="4">Protein OPI10</fullName>
    </submittedName>
</protein>
<accession>A0A369K8H1</accession>
<dbReference type="FunCoup" id="A0A369K8H1">
    <property type="interactions" value="356"/>
</dbReference>
<dbReference type="Proteomes" id="UP000076154">
    <property type="component" value="Unassembled WGS sequence"/>
</dbReference>
<organism evidence="4 5">
    <name type="scientific">Hypsizygus marmoreus</name>
    <name type="common">White beech mushroom</name>
    <name type="synonym">Agaricus marmoreus</name>
    <dbReference type="NCBI Taxonomy" id="39966"/>
    <lineage>
        <taxon>Eukaryota</taxon>
        <taxon>Fungi</taxon>
        <taxon>Dikarya</taxon>
        <taxon>Basidiomycota</taxon>
        <taxon>Agaricomycotina</taxon>
        <taxon>Agaricomycetes</taxon>
        <taxon>Agaricomycetidae</taxon>
        <taxon>Agaricales</taxon>
        <taxon>Tricholomatineae</taxon>
        <taxon>Lyophyllaceae</taxon>
        <taxon>Hypsizygus</taxon>
    </lineage>
</organism>
<dbReference type="InterPro" id="IPR008493">
    <property type="entry name" value="Hikeshi-like_N"/>
</dbReference>
<dbReference type="InterPro" id="IPR048364">
    <property type="entry name" value="Hikeshi-like_C"/>
</dbReference>
<dbReference type="GO" id="GO:0006606">
    <property type="term" value="P:protein import into nucleus"/>
    <property type="evidence" value="ECO:0007669"/>
    <property type="project" value="TreeGrafter"/>
</dbReference>
<dbReference type="PANTHER" id="PTHR12925:SF0">
    <property type="entry name" value="PROTEIN HIKESHI"/>
    <property type="match status" value="1"/>
</dbReference>
<dbReference type="GO" id="GO:0005829">
    <property type="term" value="C:cytosol"/>
    <property type="evidence" value="ECO:0007669"/>
    <property type="project" value="TreeGrafter"/>
</dbReference>
<gene>
    <name evidence="4" type="ORF">Hypma_001461</name>
</gene>
<feature type="domain" description="Hikeshi-like C-terminal" evidence="3">
    <location>
        <begin position="90"/>
        <end position="147"/>
    </location>
</feature>
<comment type="similarity">
    <text evidence="1">Belongs to the OPI10 family.</text>
</comment>
<dbReference type="GO" id="GO:0061608">
    <property type="term" value="F:nuclear import signal receptor activity"/>
    <property type="evidence" value="ECO:0007669"/>
    <property type="project" value="TreeGrafter"/>
</dbReference>
<dbReference type="InParanoid" id="A0A369K8H1"/>
<dbReference type="OrthoDB" id="10248398at2759"/>
<evidence type="ECO:0000313" key="5">
    <source>
        <dbReference type="Proteomes" id="UP000076154"/>
    </source>
</evidence>
<dbReference type="EMBL" id="LUEZ02000012">
    <property type="protein sequence ID" value="RDB28123.1"/>
    <property type="molecule type" value="Genomic_DNA"/>
</dbReference>
<feature type="domain" description="Hikeshi-like N-terminal" evidence="2">
    <location>
        <begin position="17"/>
        <end position="79"/>
    </location>
</feature>
<evidence type="ECO:0000256" key="1">
    <source>
        <dbReference type="ARBA" id="ARBA00006623"/>
    </source>
</evidence>
<evidence type="ECO:0000259" key="3">
    <source>
        <dbReference type="Pfam" id="PF21057"/>
    </source>
</evidence>
<dbReference type="STRING" id="39966.A0A369K8H1"/>
<dbReference type="InterPro" id="IPR031318">
    <property type="entry name" value="OPI10"/>
</dbReference>